<dbReference type="Proteomes" id="UP000245202">
    <property type="component" value="Unassembled WGS sequence"/>
</dbReference>
<dbReference type="AlphaFoldDB" id="A0A2R5EJJ9"/>
<keyword evidence="2" id="KW-1185">Reference proteome</keyword>
<comment type="caution">
    <text evidence="1">The sequence shown here is derived from an EMBL/GenBank/DDBJ whole genome shotgun (WGS) entry which is preliminary data.</text>
</comment>
<dbReference type="EMBL" id="BDQX01000054">
    <property type="protein sequence ID" value="GBG06810.1"/>
    <property type="molecule type" value="Genomic_DNA"/>
</dbReference>
<protein>
    <submittedName>
        <fullName evidence="1">Uncharacterized protein</fullName>
    </submittedName>
</protein>
<reference evidence="1 2" key="1">
    <citation type="submission" date="2017-08" db="EMBL/GenBank/DDBJ databases">
        <title>Substantial Increase in Enzyme Production by Combined Drug-Resistance Mutations in Paenibacillus agaridevorans.</title>
        <authorList>
            <person name="Tanaka Y."/>
            <person name="Funane K."/>
            <person name="Hosaka T."/>
            <person name="Shiwa Y."/>
            <person name="Fujita N."/>
            <person name="Miyazaki T."/>
            <person name="Yoshikawa H."/>
            <person name="Murakami K."/>
            <person name="Kasahara K."/>
            <person name="Inaoka T."/>
            <person name="Hiraga Y."/>
            <person name="Ochi K."/>
        </authorList>
    </citation>
    <scope>NUCLEOTIDE SEQUENCE [LARGE SCALE GENOMIC DNA]</scope>
    <source>
        <strain evidence="1 2">T-3040</strain>
    </source>
</reference>
<accession>A0A2R5EJJ9</accession>
<proteinExistence type="predicted"/>
<sequence>MIGRIPSAKNKRYVIVVVQAWQWKEFFAFELLGGLAFYLAGKVMSQAEWFCIAANVAGPQMLKYTNSVFRGPS</sequence>
<name>A0A2R5EJJ9_9BACL</name>
<organism evidence="1 2">
    <name type="scientific">Paenibacillus agaridevorans</name>
    <dbReference type="NCBI Taxonomy" id="171404"/>
    <lineage>
        <taxon>Bacteria</taxon>
        <taxon>Bacillati</taxon>
        <taxon>Bacillota</taxon>
        <taxon>Bacilli</taxon>
        <taxon>Bacillales</taxon>
        <taxon>Paenibacillaceae</taxon>
        <taxon>Paenibacillus</taxon>
    </lineage>
</organism>
<evidence type="ECO:0000313" key="1">
    <source>
        <dbReference type="EMBL" id="GBG06810.1"/>
    </source>
</evidence>
<dbReference type="RefSeq" id="WP_087566861.1">
    <property type="nucleotide sequence ID" value="NZ_BDQX01000054.1"/>
</dbReference>
<evidence type="ECO:0000313" key="2">
    <source>
        <dbReference type="Proteomes" id="UP000245202"/>
    </source>
</evidence>
<gene>
    <name evidence="1" type="ORF">PAT3040_01348</name>
</gene>